<organism evidence="1 2">
    <name type="scientific">Myriangium duriaei CBS 260.36</name>
    <dbReference type="NCBI Taxonomy" id="1168546"/>
    <lineage>
        <taxon>Eukaryota</taxon>
        <taxon>Fungi</taxon>
        <taxon>Dikarya</taxon>
        <taxon>Ascomycota</taxon>
        <taxon>Pezizomycotina</taxon>
        <taxon>Dothideomycetes</taxon>
        <taxon>Dothideomycetidae</taxon>
        <taxon>Myriangiales</taxon>
        <taxon>Myriangiaceae</taxon>
        <taxon>Myriangium</taxon>
    </lineage>
</organism>
<evidence type="ECO:0000313" key="2">
    <source>
        <dbReference type="Proteomes" id="UP000799439"/>
    </source>
</evidence>
<dbReference type="Proteomes" id="UP000799439">
    <property type="component" value="Unassembled WGS sequence"/>
</dbReference>
<keyword evidence="2" id="KW-1185">Reference proteome</keyword>
<dbReference type="AlphaFoldDB" id="A0A9P4JDE1"/>
<name>A0A9P4JDE1_9PEZI</name>
<reference evidence="1" key="1">
    <citation type="journal article" date="2020" name="Stud. Mycol.">
        <title>101 Dothideomycetes genomes: a test case for predicting lifestyles and emergence of pathogens.</title>
        <authorList>
            <person name="Haridas S."/>
            <person name="Albert R."/>
            <person name="Binder M."/>
            <person name="Bloem J."/>
            <person name="Labutti K."/>
            <person name="Salamov A."/>
            <person name="Andreopoulos B."/>
            <person name="Baker S."/>
            <person name="Barry K."/>
            <person name="Bills G."/>
            <person name="Bluhm B."/>
            <person name="Cannon C."/>
            <person name="Castanera R."/>
            <person name="Culley D."/>
            <person name="Daum C."/>
            <person name="Ezra D."/>
            <person name="Gonzalez J."/>
            <person name="Henrissat B."/>
            <person name="Kuo A."/>
            <person name="Liang C."/>
            <person name="Lipzen A."/>
            <person name="Lutzoni F."/>
            <person name="Magnuson J."/>
            <person name="Mondo S."/>
            <person name="Nolan M."/>
            <person name="Ohm R."/>
            <person name="Pangilinan J."/>
            <person name="Park H.-J."/>
            <person name="Ramirez L."/>
            <person name="Alfaro M."/>
            <person name="Sun H."/>
            <person name="Tritt A."/>
            <person name="Yoshinaga Y."/>
            <person name="Zwiers L.-H."/>
            <person name="Turgeon B."/>
            <person name="Goodwin S."/>
            <person name="Spatafora J."/>
            <person name="Crous P."/>
            <person name="Grigoriev I."/>
        </authorList>
    </citation>
    <scope>NUCLEOTIDE SEQUENCE</scope>
    <source>
        <strain evidence="1">CBS 260.36</strain>
    </source>
</reference>
<proteinExistence type="predicted"/>
<protein>
    <submittedName>
        <fullName evidence="1">Uncharacterized protein</fullName>
    </submittedName>
</protein>
<dbReference type="EMBL" id="ML996081">
    <property type="protein sequence ID" value="KAF2156799.1"/>
    <property type="molecule type" value="Genomic_DNA"/>
</dbReference>
<accession>A0A9P4JDE1</accession>
<comment type="caution">
    <text evidence="1">The sequence shown here is derived from an EMBL/GenBank/DDBJ whole genome shotgun (WGS) entry which is preliminary data.</text>
</comment>
<sequence length="218" mass="23041">MPGISQTSSSPLRSANTSALTPLICAAIWPRGRGASLVATTWTIVLTTKGTTMRAMSDASMQADGGAAASAIIRTFSPRLCTAKSSAIAWPSRPSTTLPSRTTFCTTMRHRTRRAVLRANSRPSASTLSSAIKSANALLNRPISTHPHRVAICTELRLPTRCAITLTPCGKLTLQLGLLNTCTYALPSRIDLVPTNGILISPVIDIIRMCATGGLILT</sequence>
<gene>
    <name evidence="1" type="ORF">K461DRAFT_4415</name>
</gene>
<evidence type="ECO:0000313" key="1">
    <source>
        <dbReference type="EMBL" id="KAF2156799.1"/>
    </source>
</evidence>